<evidence type="ECO:0000256" key="2">
    <source>
        <dbReference type="ARBA" id="ARBA00023015"/>
    </source>
</evidence>
<keyword evidence="9" id="KW-1185">Reference proteome</keyword>
<dbReference type="AlphaFoldDB" id="A0A1I8F339"/>
<dbReference type="Gene3D" id="2.70.50.80">
    <property type="match status" value="1"/>
</dbReference>
<sequence length="623" mass="68577">MEHRCGPAASWMTTTMNEEERGRGGSERCRGRLESGHRAELPGGLGSLYPPCGRRKIILSDEGKMYGRQRADRALHQAADWQDQTRKQVSSHIQVLARRKTKEVQTNIKDPATKEKAMHSLSQLSSAQIRRAWPAARRAPGPGSDRSRVFRLPAAAHIFAHINCPMGQLPESAIARMESVDQSQIADKFPAKRGPTTSLTRGRSRRPSWSKSGRISNTTLPEDHPGNMYESQESMNLSFSTKVCSFGKQVVEKVEKHISPHSENGKYIYQNERIPMCEYMINFISKLRQLPEKFMMNSVLSRTSLLCRRLSSLRSPLKLPYRMPAPMMDLKDEASVRLRRLSRAGRLEAGRRSRQARRRSAGSPVNPSLRLHHEKDGRSSGAAHPGHAGSSRLKRPRPDQSGCQTVGATCRRLTRMPTAGYANGLGEYEARAGGYKQTESHRLLQEKMASDQQESAKKAPRHAPGRPLPRENQSPVDGAHRRPAKERQQEEGNARCTCFALPPQPAAVPDLPSWVQCQPQPAADLTGNFRYNIVSASSLGAGQTLTELGGECTSSSSSLPSLCTTAPRHSCTASHVQQASATTWKRLPAAVGDAPAAESGLHLNTASPSLLDSALTAVYFRSG</sequence>
<dbReference type="PROSITE" id="PS51088">
    <property type="entry name" value="TEA_2"/>
    <property type="match status" value="1"/>
</dbReference>
<dbReference type="GO" id="GO:0000978">
    <property type="term" value="F:RNA polymerase II cis-regulatory region sequence-specific DNA binding"/>
    <property type="evidence" value="ECO:0007669"/>
    <property type="project" value="TreeGrafter"/>
</dbReference>
<dbReference type="PANTHER" id="PTHR11834">
    <property type="entry name" value="TRANSCRIPTIONAL ENHANCER FACTOR TEF RELATED"/>
    <property type="match status" value="1"/>
</dbReference>
<keyword evidence="4" id="KW-0804">Transcription</keyword>
<evidence type="ECO:0000313" key="9">
    <source>
        <dbReference type="Proteomes" id="UP000095280"/>
    </source>
</evidence>
<organism evidence="9 10">
    <name type="scientific">Macrostomum lignano</name>
    <dbReference type="NCBI Taxonomy" id="282301"/>
    <lineage>
        <taxon>Eukaryota</taxon>
        <taxon>Metazoa</taxon>
        <taxon>Spiralia</taxon>
        <taxon>Lophotrochozoa</taxon>
        <taxon>Platyhelminthes</taxon>
        <taxon>Rhabditophora</taxon>
        <taxon>Macrostomorpha</taxon>
        <taxon>Macrostomida</taxon>
        <taxon>Macrostomidae</taxon>
        <taxon>Macrostomum</taxon>
    </lineage>
</organism>
<dbReference type="InterPro" id="IPR038096">
    <property type="entry name" value="TEA/ATTS_sf"/>
</dbReference>
<dbReference type="InterPro" id="IPR041086">
    <property type="entry name" value="YBD"/>
</dbReference>
<keyword evidence="3" id="KW-0238">DNA-binding</keyword>
<name>A0A1I8F339_9PLAT</name>
<dbReference type="GO" id="GO:0005667">
    <property type="term" value="C:transcription regulator complex"/>
    <property type="evidence" value="ECO:0007669"/>
    <property type="project" value="TreeGrafter"/>
</dbReference>
<comment type="subcellular location">
    <subcellularLocation>
        <location evidence="1">Nucleus</location>
    </subcellularLocation>
</comment>
<evidence type="ECO:0000256" key="4">
    <source>
        <dbReference type="ARBA" id="ARBA00023163"/>
    </source>
</evidence>
<reference evidence="10" key="1">
    <citation type="submission" date="2016-11" db="UniProtKB">
        <authorList>
            <consortium name="WormBaseParasite"/>
        </authorList>
    </citation>
    <scope>IDENTIFICATION</scope>
</reference>
<accession>A0A1I8F339</accession>
<evidence type="ECO:0000256" key="1">
    <source>
        <dbReference type="ARBA" id="ARBA00004123"/>
    </source>
</evidence>
<dbReference type="GO" id="GO:0005634">
    <property type="term" value="C:nucleus"/>
    <property type="evidence" value="ECO:0007669"/>
    <property type="project" value="UniProtKB-SubCell"/>
</dbReference>
<feature type="region of interest" description="Disordered" evidence="7">
    <location>
        <begin position="446"/>
        <end position="491"/>
    </location>
</feature>
<feature type="domain" description="TEA" evidence="8">
    <location>
        <begin position="27"/>
        <end position="103"/>
    </location>
</feature>
<feature type="compositionally biased region" description="Polar residues" evidence="7">
    <location>
        <begin position="209"/>
        <end position="220"/>
    </location>
</feature>
<dbReference type="Gene3D" id="6.10.20.40">
    <property type="entry name" value="TEA/ATTS domain"/>
    <property type="match status" value="1"/>
</dbReference>
<dbReference type="Pfam" id="PF01285">
    <property type="entry name" value="TEA"/>
    <property type="match status" value="1"/>
</dbReference>
<dbReference type="Proteomes" id="UP000095280">
    <property type="component" value="Unplaced"/>
</dbReference>
<evidence type="ECO:0000256" key="5">
    <source>
        <dbReference type="ARBA" id="ARBA00023242"/>
    </source>
</evidence>
<dbReference type="GO" id="GO:0000981">
    <property type="term" value="F:DNA-binding transcription factor activity, RNA polymerase II-specific"/>
    <property type="evidence" value="ECO:0007669"/>
    <property type="project" value="TreeGrafter"/>
</dbReference>
<feature type="region of interest" description="Disordered" evidence="7">
    <location>
        <begin position="1"/>
        <end position="42"/>
    </location>
</feature>
<protein>
    <submittedName>
        <fullName evidence="10">TEA domain-containing protein</fullName>
    </submittedName>
</protein>
<dbReference type="InterPro" id="IPR050937">
    <property type="entry name" value="TEC1_TEAD_TF"/>
</dbReference>
<feature type="region of interest" description="Disordered" evidence="7">
    <location>
        <begin position="345"/>
        <end position="408"/>
    </location>
</feature>
<dbReference type="GO" id="GO:0035329">
    <property type="term" value="P:hippo signaling"/>
    <property type="evidence" value="ECO:0007669"/>
    <property type="project" value="TreeGrafter"/>
</dbReference>
<dbReference type="SMART" id="SM00426">
    <property type="entry name" value="TEA"/>
    <property type="match status" value="1"/>
</dbReference>
<feature type="compositionally biased region" description="Basic and acidic residues" evidence="7">
    <location>
        <begin position="446"/>
        <end position="457"/>
    </location>
</feature>
<feature type="compositionally biased region" description="Basic and acidic residues" evidence="7">
    <location>
        <begin position="18"/>
        <end position="40"/>
    </location>
</feature>
<evidence type="ECO:0000256" key="3">
    <source>
        <dbReference type="ARBA" id="ARBA00023125"/>
    </source>
</evidence>
<evidence type="ECO:0000256" key="6">
    <source>
        <dbReference type="PROSITE-ProRule" id="PRU00505"/>
    </source>
</evidence>
<proteinExistence type="predicted"/>
<dbReference type="WBParaSite" id="maker-unitig_17598-snap-gene-0.2-mRNA-1">
    <property type="protein sequence ID" value="maker-unitig_17598-snap-gene-0.2-mRNA-1"/>
    <property type="gene ID" value="maker-unitig_17598-snap-gene-0.2"/>
</dbReference>
<dbReference type="InterPro" id="IPR000818">
    <property type="entry name" value="TEA/ATTS_dom"/>
</dbReference>
<keyword evidence="5" id="KW-0539">Nucleus</keyword>
<evidence type="ECO:0000256" key="7">
    <source>
        <dbReference type="SAM" id="MobiDB-lite"/>
    </source>
</evidence>
<dbReference type="GO" id="GO:0048568">
    <property type="term" value="P:embryonic organ development"/>
    <property type="evidence" value="ECO:0007669"/>
    <property type="project" value="TreeGrafter"/>
</dbReference>
<keyword evidence="2" id="KW-0805">Transcription regulation</keyword>
<dbReference type="Pfam" id="PF17725">
    <property type="entry name" value="YBD"/>
    <property type="match status" value="1"/>
</dbReference>
<feature type="region of interest" description="Disordered" evidence="7">
    <location>
        <begin position="180"/>
        <end position="230"/>
    </location>
</feature>
<evidence type="ECO:0000313" key="10">
    <source>
        <dbReference type="WBParaSite" id="maker-unitig_17598-snap-gene-0.2-mRNA-1"/>
    </source>
</evidence>
<evidence type="ECO:0000259" key="8">
    <source>
        <dbReference type="PROSITE" id="PS51088"/>
    </source>
</evidence>
<feature type="DNA-binding region" description="TEA" evidence="6">
    <location>
        <begin position="27"/>
        <end position="103"/>
    </location>
</feature>
<dbReference type="PANTHER" id="PTHR11834:SF0">
    <property type="entry name" value="PROTEIN SCALLOPED"/>
    <property type="match status" value="1"/>
</dbReference>